<name>A0A7C4QN09_9PLAN</name>
<feature type="region of interest" description="Disordered" evidence="1">
    <location>
        <begin position="273"/>
        <end position="293"/>
    </location>
</feature>
<dbReference type="EMBL" id="DSVQ01000012">
    <property type="protein sequence ID" value="HGT39227.1"/>
    <property type="molecule type" value="Genomic_DNA"/>
</dbReference>
<keyword evidence="2" id="KW-1133">Transmembrane helix</keyword>
<dbReference type="SUPFAM" id="SSF54523">
    <property type="entry name" value="Pili subunits"/>
    <property type="match status" value="1"/>
</dbReference>
<proteinExistence type="predicted"/>
<dbReference type="AlphaFoldDB" id="A0A7C4QN09"/>
<evidence type="ECO:0000256" key="2">
    <source>
        <dbReference type="SAM" id="Phobius"/>
    </source>
</evidence>
<dbReference type="InterPro" id="IPR012902">
    <property type="entry name" value="N_methyl_site"/>
</dbReference>
<dbReference type="Pfam" id="PF07963">
    <property type="entry name" value="N_methyl"/>
    <property type="match status" value="1"/>
</dbReference>
<dbReference type="InterPro" id="IPR045584">
    <property type="entry name" value="Pilin-like"/>
</dbReference>
<accession>A0A7C4QN09</accession>
<comment type="caution">
    <text evidence="3">The sequence shown here is derived from an EMBL/GenBank/DDBJ whole genome shotgun (WGS) entry which is preliminary data.</text>
</comment>
<reference evidence="3" key="1">
    <citation type="journal article" date="2020" name="mSystems">
        <title>Genome- and Community-Level Interaction Insights into Carbon Utilization and Element Cycling Functions of Hydrothermarchaeota in Hydrothermal Sediment.</title>
        <authorList>
            <person name="Zhou Z."/>
            <person name="Liu Y."/>
            <person name="Xu W."/>
            <person name="Pan J."/>
            <person name="Luo Z.H."/>
            <person name="Li M."/>
        </authorList>
    </citation>
    <scope>NUCLEOTIDE SEQUENCE [LARGE SCALE GENOMIC DNA]</scope>
    <source>
        <strain evidence="3">SpSt-508</strain>
    </source>
</reference>
<evidence type="ECO:0000256" key="1">
    <source>
        <dbReference type="SAM" id="MobiDB-lite"/>
    </source>
</evidence>
<dbReference type="NCBIfam" id="TIGR02532">
    <property type="entry name" value="IV_pilin_GFxxxE"/>
    <property type="match status" value="1"/>
</dbReference>
<dbReference type="PROSITE" id="PS00409">
    <property type="entry name" value="PROKAR_NTER_METHYL"/>
    <property type="match status" value="1"/>
</dbReference>
<feature type="transmembrane region" description="Helical" evidence="2">
    <location>
        <begin position="21"/>
        <end position="45"/>
    </location>
</feature>
<organism evidence="3">
    <name type="scientific">Schlesneria paludicola</name>
    <dbReference type="NCBI Taxonomy" id="360056"/>
    <lineage>
        <taxon>Bacteria</taxon>
        <taxon>Pseudomonadati</taxon>
        <taxon>Planctomycetota</taxon>
        <taxon>Planctomycetia</taxon>
        <taxon>Planctomycetales</taxon>
        <taxon>Planctomycetaceae</taxon>
        <taxon>Schlesneria</taxon>
    </lineage>
</organism>
<sequence length="418" mass="46496">MRHERHRSENVPRPSRRTGGGFTLVELLVVIGIILLLMAVSTLVLGNVIQSARIRATEATILKINGMVQQRQEAFQRAVEKADLSKAVNLFKQNKQDIFPPEIDAWVVDSASERTWEVLARKLYFRLSFPQTFAEVCGFDTRPGLPNSDDDGNGVTDFYPRPVDFHHYQGTPDPKELGQGANNDDLAIYAALIRDRMTDPAKHRPETQSAALLYLILTGGEVFGVPAVGENEFSTSEVRDTDGDGLLEFVDGWGRPLRFYRWPTRLLRCGEDSFTGDTNGDGSTTPSGPNAVPDPRYANLLIGTLPSLNINDASLLRDPDDGLNLIYTQVIKRNTSTTPTSDRQFNARLKFEEMFHTPETYHTFLIVSAGPDGRLGLYEPVQFSRHSESNVFGHLAQPISLGDPSASPLADNITNRRR</sequence>
<evidence type="ECO:0000313" key="3">
    <source>
        <dbReference type="EMBL" id="HGT39227.1"/>
    </source>
</evidence>
<keyword evidence="2" id="KW-0472">Membrane</keyword>
<gene>
    <name evidence="3" type="ORF">ENS64_08190</name>
</gene>
<keyword evidence="2" id="KW-0812">Transmembrane</keyword>
<protein>
    <submittedName>
        <fullName evidence="3">Prepilin-type N-terminal cleavage/methylation domain-containing protein</fullName>
    </submittedName>
</protein>
<feature type="compositionally biased region" description="Polar residues" evidence="1">
    <location>
        <begin position="275"/>
        <end position="288"/>
    </location>
</feature>